<dbReference type="CDD" id="cd02440">
    <property type="entry name" value="AdoMet_MTases"/>
    <property type="match status" value="1"/>
</dbReference>
<feature type="domain" description="Methyltransferase type 11" evidence="2">
    <location>
        <begin position="56"/>
        <end position="154"/>
    </location>
</feature>
<comment type="caution">
    <text evidence="3">The sequence shown here is derived from an EMBL/GenBank/DDBJ whole genome shotgun (WGS) entry which is preliminary data.</text>
</comment>
<evidence type="ECO:0000313" key="4">
    <source>
        <dbReference type="Proteomes" id="UP000474175"/>
    </source>
</evidence>
<evidence type="ECO:0000259" key="2">
    <source>
        <dbReference type="Pfam" id="PF08241"/>
    </source>
</evidence>
<dbReference type="Proteomes" id="UP000474175">
    <property type="component" value="Unassembled WGS sequence"/>
</dbReference>
<dbReference type="InterPro" id="IPR013216">
    <property type="entry name" value="Methyltransf_11"/>
</dbReference>
<proteinExistence type="predicted"/>
<dbReference type="RefSeq" id="WP_163943115.1">
    <property type="nucleotide sequence ID" value="NZ_JAAFZH010000001.1"/>
</dbReference>
<accession>A0A6L9L3K4</accession>
<dbReference type="InterPro" id="IPR050447">
    <property type="entry name" value="Erg6_SMT_methyltransf"/>
</dbReference>
<dbReference type="GO" id="GO:0003838">
    <property type="term" value="F:sterol 24-C-methyltransferase activity"/>
    <property type="evidence" value="ECO:0007669"/>
    <property type="project" value="TreeGrafter"/>
</dbReference>
<keyword evidence="1 3" id="KW-0808">Transferase</keyword>
<organism evidence="3 4">
    <name type="scientific">Spirosoma terrae</name>
    <dbReference type="NCBI Taxonomy" id="1968276"/>
    <lineage>
        <taxon>Bacteria</taxon>
        <taxon>Pseudomonadati</taxon>
        <taxon>Bacteroidota</taxon>
        <taxon>Cytophagia</taxon>
        <taxon>Cytophagales</taxon>
        <taxon>Cytophagaceae</taxon>
        <taxon>Spirosoma</taxon>
    </lineage>
</organism>
<dbReference type="Gene3D" id="3.40.50.150">
    <property type="entry name" value="Vaccinia Virus protein VP39"/>
    <property type="match status" value="1"/>
</dbReference>
<keyword evidence="3" id="KW-0489">Methyltransferase</keyword>
<gene>
    <name evidence="3" type="ORF">GK108_04040</name>
</gene>
<name>A0A6L9L3K4_9BACT</name>
<dbReference type="Pfam" id="PF08241">
    <property type="entry name" value="Methyltransf_11"/>
    <property type="match status" value="1"/>
</dbReference>
<protein>
    <submittedName>
        <fullName evidence="3">Class I SAM-dependent methyltransferase</fullName>
    </submittedName>
</protein>
<evidence type="ECO:0000313" key="3">
    <source>
        <dbReference type="EMBL" id="NDU94032.1"/>
    </source>
</evidence>
<evidence type="ECO:0000256" key="1">
    <source>
        <dbReference type="ARBA" id="ARBA00022679"/>
    </source>
</evidence>
<keyword evidence="4" id="KW-1185">Reference proteome</keyword>
<sequence length="221" mass="24328">MAKEWTEADLKEIAQQLSCPSGEMGIATGERMNRSNLNMTKRGFDILAIANNDTVLEIGPGNAVQADAVVNAAEGVRYVGVDISETMIQEAQRRNTGLVASNQVSFVLSDGQTMPFADNSFDKILTVNTVYFWQDPVSYIAEIYRVLKPGGRFALVFADKGFMDNLPFTQYGFQTYDKSMAINLLQSAPFSLEAILEEIDHTIGNLGHPVERPIIIALAKK</sequence>
<dbReference type="SUPFAM" id="SSF53335">
    <property type="entry name" value="S-adenosyl-L-methionine-dependent methyltransferases"/>
    <property type="match status" value="1"/>
</dbReference>
<dbReference type="GO" id="GO:0032259">
    <property type="term" value="P:methylation"/>
    <property type="evidence" value="ECO:0007669"/>
    <property type="project" value="UniProtKB-KW"/>
</dbReference>
<dbReference type="InterPro" id="IPR029063">
    <property type="entry name" value="SAM-dependent_MTases_sf"/>
</dbReference>
<dbReference type="PANTHER" id="PTHR44068:SF1">
    <property type="entry name" value="HYPOTHETICAL LOC100005854"/>
    <property type="match status" value="1"/>
</dbReference>
<dbReference type="GO" id="GO:0016126">
    <property type="term" value="P:sterol biosynthetic process"/>
    <property type="evidence" value="ECO:0007669"/>
    <property type="project" value="TreeGrafter"/>
</dbReference>
<reference evidence="3 4" key="1">
    <citation type="submission" date="2020-02" db="EMBL/GenBank/DDBJ databases">
        <title>Draft genome sequence of two Spirosoma agri KCTC 52727 and Spirosoma terrae KCTC 52035.</title>
        <authorList>
            <person name="Rojas J."/>
            <person name="Ambika Manirajan B."/>
            <person name="Suarez C."/>
            <person name="Ratering S."/>
            <person name="Schnell S."/>
        </authorList>
    </citation>
    <scope>NUCLEOTIDE SEQUENCE [LARGE SCALE GENOMIC DNA]</scope>
    <source>
        <strain evidence="3 4">KCTC 52035</strain>
    </source>
</reference>
<dbReference type="EMBL" id="JAAFZH010000001">
    <property type="protein sequence ID" value="NDU94032.1"/>
    <property type="molecule type" value="Genomic_DNA"/>
</dbReference>
<dbReference type="AlphaFoldDB" id="A0A6L9L3K4"/>
<dbReference type="PANTHER" id="PTHR44068">
    <property type="entry name" value="ZGC:194242"/>
    <property type="match status" value="1"/>
</dbReference>